<proteinExistence type="predicted"/>
<name>A0A0V0QVS9_PSEPJ</name>
<accession>A0A0V0QVS9</accession>
<comment type="caution">
    <text evidence="1">The sequence shown here is derived from an EMBL/GenBank/DDBJ whole genome shotgun (WGS) entry which is preliminary data.</text>
</comment>
<sequence length="230" mass="27490">MRDNQVFKKTVQNQIAKSSFRMTTIALFICQYSRSRFKNQVQLIQKFIQEWKNQEIKIQFKKPESKKTVHQNQIMNQNQPQNYTGQRQQGRIQFENKFLKIQEKNVFFKVNDIQNSNNLNQQNIEKRPKTGIQTRIKLKQNIDEIQNKKIMNSIINNSNKKQYNIQQSSALQNYNVDIISTERSDTSRIRKLNLTNDKFSQEDITSGFNFKINNKQTEKNQFDDQQQKNT</sequence>
<dbReference type="InParanoid" id="A0A0V0QVS9"/>
<dbReference type="AlphaFoldDB" id="A0A0V0QVS9"/>
<evidence type="ECO:0000313" key="2">
    <source>
        <dbReference type="Proteomes" id="UP000054937"/>
    </source>
</evidence>
<evidence type="ECO:0000313" key="1">
    <source>
        <dbReference type="EMBL" id="KRX06531.1"/>
    </source>
</evidence>
<dbReference type="Proteomes" id="UP000054937">
    <property type="component" value="Unassembled WGS sequence"/>
</dbReference>
<dbReference type="EMBL" id="LDAU01000096">
    <property type="protein sequence ID" value="KRX06531.1"/>
    <property type="molecule type" value="Genomic_DNA"/>
</dbReference>
<organism evidence="1 2">
    <name type="scientific">Pseudocohnilembus persalinus</name>
    <name type="common">Ciliate</name>
    <dbReference type="NCBI Taxonomy" id="266149"/>
    <lineage>
        <taxon>Eukaryota</taxon>
        <taxon>Sar</taxon>
        <taxon>Alveolata</taxon>
        <taxon>Ciliophora</taxon>
        <taxon>Intramacronucleata</taxon>
        <taxon>Oligohymenophorea</taxon>
        <taxon>Scuticociliatia</taxon>
        <taxon>Philasterida</taxon>
        <taxon>Pseudocohnilembidae</taxon>
        <taxon>Pseudocohnilembus</taxon>
    </lineage>
</organism>
<reference evidence="1 2" key="1">
    <citation type="journal article" date="2015" name="Sci. Rep.">
        <title>Genome of the facultative scuticociliatosis pathogen Pseudocohnilembus persalinus provides insight into its virulence through horizontal gene transfer.</title>
        <authorList>
            <person name="Xiong J."/>
            <person name="Wang G."/>
            <person name="Cheng J."/>
            <person name="Tian M."/>
            <person name="Pan X."/>
            <person name="Warren A."/>
            <person name="Jiang C."/>
            <person name="Yuan D."/>
            <person name="Miao W."/>
        </authorList>
    </citation>
    <scope>NUCLEOTIDE SEQUENCE [LARGE SCALE GENOMIC DNA]</scope>
    <source>
        <strain evidence="1">36N120E</strain>
    </source>
</reference>
<protein>
    <submittedName>
        <fullName evidence="1">Uncharacterized protein</fullName>
    </submittedName>
</protein>
<gene>
    <name evidence="1" type="ORF">PPERSA_05144</name>
</gene>
<keyword evidence="2" id="KW-1185">Reference proteome</keyword>